<feature type="region of interest" description="Disordered" evidence="1">
    <location>
        <begin position="10"/>
        <end position="32"/>
    </location>
</feature>
<evidence type="ECO:0000313" key="3">
    <source>
        <dbReference type="Proteomes" id="UP001055439"/>
    </source>
</evidence>
<proteinExistence type="predicted"/>
<name>A0A9E7KME6_9LILI</name>
<sequence length="278" mass="30494">MPPCIPFSFRSTAEHDTATPQPRSLRLAASTASSASSSDAPAAVVFDDAASIVTLPSLPSLQSSVPISGYLNTTPPPAFHFCLASLKKEQGMVHSTGPTIPATVKPSTPDGNWECCLKPWFDDEHSRLTPTVSVLVVQMEHESGVTRLHLISKWALAIVGSVRVLVILESFLPPKAAHSSDWINGFRNHKVRNIERMCHEAATNADQAGINHFMRHNVDNIIRSSQFAEIELRKAVGRVPVVGPKQLQMNLETDLLVMKVENRVWNSHDNLVDMTQPI</sequence>
<accession>A0A9E7KME6</accession>
<reference evidence="2" key="1">
    <citation type="submission" date="2022-05" db="EMBL/GenBank/DDBJ databases">
        <title>The Musa troglodytarum L. genome provides insights into the mechanism of non-climacteric behaviour and enrichment of carotenoids.</title>
        <authorList>
            <person name="Wang J."/>
        </authorList>
    </citation>
    <scope>NUCLEOTIDE SEQUENCE</scope>
    <source>
        <tissue evidence="2">Leaf</tissue>
    </source>
</reference>
<evidence type="ECO:0000313" key="2">
    <source>
        <dbReference type="EMBL" id="URE26603.1"/>
    </source>
</evidence>
<dbReference type="Proteomes" id="UP001055439">
    <property type="component" value="Chromosome 8"/>
</dbReference>
<dbReference type="EMBL" id="CP097510">
    <property type="protein sequence ID" value="URE26603.1"/>
    <property type="molecule type" value="Genomic_DNA"/>
</dbReference>
<organism evidence="2 3">
    <name type="scientific">Musa troglodytarum</name>
    <name type="common">fe'i banana</name>
    <dbReference type="NCBI Taxonomy" id="320322"/>
    <lineage>
        <taxon>Eukaryota</taxon>
        <taxon>Viridiplantae</taxon>
        <taxon>Streptophyta</taxon>
        <taxon>Embryophyta</taxon>
        <taxon>Tracheophyta</taxon>
        <taxon>Spermatophyta</taxon>
        <taxon>Magnoliopsida</taxon>
        <taxon>Liliopsida</taxon>
        <taxon>Zingiberales</taxon>
        <taxon>Musaceae</taxon>
        <taxon>Musa</taxon>
    </lineage>
</organism>
<evidence type="ECO:0000256" key="1">
    <source>
        <dbReference type="SAM" id="MobiDB-lite"/>
    </source>
</evidence>
<gene>
    <name evidence="2" type="ORF">MUK42_16436</name>
</gene>
<dbReference type="AlphaFoldDB" id="A0A9E7KME6"/>
<keyword evidence="3" id="KW-1185">Reference proteome</keyword>
<protein>
    <submittedName>
        <fullName evidence="2">WD domain, G-beta repeat</fullName>
    </submittedName>
</protein>